<feature type="transmembrane region" description="Helical" evidence="8">
    <location>
        <begin position="196"/>
        <end position="216"/>
    </location>
</feature>
<evidence type="ECO:0008006" key="11">
    <source>
        <dbReference type="Google" id="ProtNLM"/>
    </source>
</evidence>
<dbReference type="SUPFAM" id="SSF81345">
    <property type="entry name" value="ABC transporter involved in vitamin B12 uptake, BtuC"/>
    <property type="match status" value="1"/>
</dbReference>
<keyword evidence="6 8" id="KW-1133">Transmembrane helix</keyword>
<evidence type="ECO:0000256" key="8">
    <source>
        <dbReference type="SAM" id="Phobius"/>
    </source>
</evidence>
<organism evidence="9 10">
    <name type="scientific">Flavobacterium aurantiibacter</name>
    <dbReference type="NCBI Taxonomy" id="2023067"/>
    <lineage>
        <taxon>Bacteria</taxon>
        <taxon>Pseudomonadati</taxon>
        <taxon>Bacteroidota</taxon>
        <taxon>Flavobacteriia</taxon>
        <taxon>Flavobacteriales</taxon>
        <taxon>Flavobacteriaceae</taxon>
        <taxon>Flavobacterium</taxon>
    </lineage>
</organism>
<evidence type="ECO:0000256" key="2">
    <source>
        <dbReference type="ARBA" id="ARBA00007935"/>
    </source>
</evidence>
<proteinExistence type="inferred from homology"/>
<feature type="transmembrane region" description="Helical" evidence="8">
    <location>
        <begin position="287"/>
        <end position="306"/>
    </location>
</feature>
<evidence type="ECO:0000256" key="7">
    <source>
        <dbReference type="ARBA" id="ARBA00023136"/>
    </source>
</evidence>
<comment type="caution">
    <text evidence="9">The sequence shown here is derived from an EMBL/GenBank/DDBJ whole genome shotgun (WGS) entry which is preliminary data.</text>
</comment>
<name>A0A255ZGL8_9FLAO</name>
<keyword evidence="4" id="KW-1003">Cell membrane</keyword>
<evidence type="ECO:0000256" key="5">
    <source>
        <dbReference type="ARBA" id="ARBA00022692"/>
    </source>
</evidence>
<dbReference type="Gene3D" id="1.10.3470.10">
    <property type="entry name" value="ABC transporter involved in vitamin B12 uptake, BtuC"/>
    <property type="match status" value="1"/>
</dbReference>
<feature type="transmembrane region" description="Helical" evidence="8">
    <location>
        <begin position="125"/>
        <end position="143"/>
    </location>
</feature>
<comment type="similarity">
    <text evidence="2">Belongs to the binding-protein-dependent transport system permease family. FecCD subfamily.</text>
</comment>
<feature type="transmembrane region" description="Helical" evidence="8">
    <location>
        <begin position="53"/>
        <end position="79"/>
    </location>
</feature>
<gene>
    <name evidence="9" type="ORF">CHX27_13760</name>
</gene>
<accession>A0A255ZGL8</accession>
<dbReference type="CDD" id="cd06550">
    <property type="entry name" value="TM_ABC_iron-siderophores_like"/>
    <property type="match status" value="1"/>
</dbReference>
<feature type="transmembrane region" description="Helical" evidence="8">
    <location>
        <begin position="244"/>
        <end position="267"/>
    </location>
</feature>
<keyword evidence="3" id="KW-0813">Transport</keyword>
<dbReference type="GO" id="GO:0033214">
    <property type="term" value="P:siderophore-iron import into cell"/>
    <property type="evidence" value="ECO:0007669"/>
    <property type="project" value="TreeGrafter"/>
</dbReference>
<dbReference type="RefSeq" id="WP_094487336.1">
    <property type="nucleotide sequence ID" value="NZ_NOXX01000222.1"/>
</dbReference>
<evidence type="ECO:0000313" key="10">
    <source>
        <dbReference type="Proteomes" id="UP000216035"/>
    </source>
</evidence>
<dbReference type="InterPro" id="IPR037294">
    <property type="entry name" value="ABC_BtuC-like"/>
</dbReference>
<evidence type="ECO:0000313" key="9">
    <source>
        <dbReference type="EMBL" id="OYQ40581.1"/>
    </source>
</evidence>
<comment type="subcellular location">
    <subcellularLocation>
        <location evidence="1">Cell membrane</location>
        <topology evidence="1">Multi-pass membrane protein</topology>
    </subcellularLocation>
</comment>
<feature type="transmembrane region" description="Helical" evidence="8">
    <location>
        <begin position="155"/>
        <end position="176"/>
    </location>
</feature>
<sequence length="339" mass="35922">MRFLRTQSLKVTVAFALLTLCFVANICTGSTGISLRAVIDYIFGNTDEELSFIIGSIRIPKALTALFVGMSLSAAGLVMQTLFRNRLAGPYVLGLSSGSSLAVAFLLMGNSILQGSLSNFLNQPYAIALASFAGSLAVLFLVLGIAKRVADSSTVLVAGIMISSFAGAITGVLSYFTTAENLQRYTFWSMGSLANLTGIELLILVVVSIVGLLLFLPKLGALDSLILGDQYAQSMGVALQQARFYLILVTALLVGVSTAFCGPIAFVGLAVPHLSRQLYSVNTHQKLFPLTVATGGTIMLLADLLCKLPIEGWNLPINAVTSLIGAPVVMYLILKNRNV</sequence>
<dbReference type="AlphaFoldDB" id="A0A255ZGL8"/>
<keyword evidence="10" id="KW-1185">Reference proteome</keyword>
<dbReference type="GO" id="GO:0005886">
    <property type="term" value="C:plasma membrane"/>
    <property type="evidence" value="ECO:0007669"/>
    <property type="project" value="UniProtKB-SubCell"/>
</dbReference>
<evidence type="ECO:0000256" key="1">
    <source>
        <dbReference type="ARBA" id="ARBA00004651"/>
    </source>
</evidence>
<dbReference type="InterPro" id="IPR000522">
    <property type="entry name" value="ABC_transptr_permease_BtuC"/>
</dbReference>
<dbReference type="Pfam" id="PF01032">
    <property type="entry name" value="FecCD"/>
    <property type="match status" value="1"/>
</dbReference>
<feature type="transmembrane region" description="Helical" evidence="8">
    <location>
        <begin position="91"/>
        <end position="113"/>
    </location>
</feature>
<dbReference type="PANTHER" id="PTHR30472:SF41">
    <property type="entry name" value="TRANSPORT SYSTEM PERMEASE PROTEIN"/>
    <property type="match status" value="1"/>
</dbReference>
<evidence type="ECO:0000256" key="3">
    <source>
        <dbReference type="ARBA" id="ARBA00022448"/>
    </source>
</evidence>
<evidence type="ECO:0000256" key="4">
    <source>
        <dbReference type="ARBA" id="ARBA00022475"/>
    </source>
</evidence>
<dbReference type="Proteomes" id="UP000216035">
    <property type="component" value="Unassembled WGS sequence"/>
</dbReference>
<feature type="transmembrane region" description="Helical" evidence="8">
    <location>
        <begin position="313"/>
        <end position="334"/>
    </location>
</feature>
<reference evidence="9 10" key="1">
    <citation type="submission" date="2017-07" db="EMBL/GenBank/DDBJ databases">
        <title>Flavobacterium cyanobacteriorum sp. nov., isolated from cyanobacterial aggregates in a eutrophic lake.</title>
        <authorList>
            <person name="Cai H."/>
        </authorList>
    </citation>
    <scope>NUCLEOTIDE SEQUENCE [LARGE SCALE GENOMIC DNA]</scope>
    <source>
        <strain evidence="9 10">TH167</strain>
    </source>
</reference>
<keyword evidence="7 8" id="KW-0472">Membrane</keyword>
<dbReference type="OrthoDB" id="9811721at2"/>
<dbReference type="PANTHER" id="PTHR30472">
    <property type="entry name" value="FERRIC ENTEROBACTIN TRANSPORT SYSTEM PERMEASE PROTEIN"/>
    <property type="match status" value="1"/>
</dbReference>
<protein>
    <recommendedName>
        <fullName evidence="11">Iron ABC transporter</fullName>
    </recommendedName>
</protein>
<dbReference type="EMBL" id="NOXX01000222">
    <property type="protein sequence ID" value="OYQ40581.1"/>
    <property type="molecule type" value="Genomic_DNA"/>
</dbReference>
<evidence type="ECO:0000256" key="6">
    <source>
        <dbReference type="ARBA" id="ARBA00022989"/>
    </source>
</evidence>
<dbReference type="GO" id="GO:0022857">
    <property type="term" value="F:transmembrane transporter activity"/>
    <property type="evidence" value="ECO:0007669"/>
    <property type="project" value="InterPro"/>
</dbReference>
<keyword evidence="5 8" id="KW-0812">Transmembrane</keyword>